<evidence type="ECO:0000313" key="3">
    <source>
        <dbReference type="Proteomes" id="UP000685013"/>
    </source>
</evidence>
<keyword evidence="3" id="KW-1185">Reference proteome</keyword>
<name>A0AAV6MPW5_9ROSI</name>
<sequence>MDAVHAMRKMWNLHRLPFVFFLFLASIFHLIFVSFAFFYSQFPLPIHLGSFQFRFSSPLDGSTMAIQFNM</sequence>
<gene>
    <name evidence="2" type="ORF">SDJN03_18397</name>
</gene>
<organism evidence="2 3">
    <name type="scientific">Cucurbita argyrosperma subsp. sororia</name>
    <dbReference type="NCBI Taxonomy" id="37648"/>
    <lineage>
        <taxon>Eukaryota</taxon>
        <taxon>Viridiplantae</taxon>
        <taxon>Streptophyta</taxon>
        <taxon>Embryophyta</taxon>
        <taxon>Tracheophyta</taxon>
        <taxon>Spermatophyta</taxon>
        <taxon>Magnoliopsida</taxon>
        <taxon>eudicotyledons</taxon>
        <taxon>Gunneridae</taxon>
        <taxon>Pentapetalae</taxon>
        <taxon>rosids</taxon>
        <taxon>fabids</taxon>
        <taxon>Cucurbitales</taxon>
        <taxon>Cucurbitaceae</taxon>
        <taxon>Cucurbiteae</taxon>
        <taxon>Cucurbita</taxon>
    </lineage>
</organism>
<keyword evidence="1" id="KW-1133">Transmembrane helix</keyword>
<evidence type="ECO:0000256" key="1">
    <source>
        <dbReference type="SAM" id="Phobius"/>
    </source>
</evidence>
<feature type="non-terminal residue" evidence="2">
    <location>
        <position position="1"/>
    </location>
</feature>
<protein>
    <submittedName>
        <fullName evidence="2">Uncharacterized protein</fullName>
    </submittedName>
</protein>
<reference evidence="2 3" key="1">
    <citation type="journal article" date="2021" name="Hortic Res">
        <title>The domestication of Cucurbita argyrosperma as revealed by the genome of its wild relative.</title>
        <authorList>
            <person name="Barrera-Redondo J."/>
            <person name="Sanchez-de la Vega G."/>
            <person name="Aguirre-Liguori J.A."/>
            <person name="Castellanos-Morales G."/>
            <person name="Gutierrez-Guerrero Y.T."/>
            <person name="Aguirre-Dugua X."/>
            <person name="Aguirre-Planter E."/>
            <person name="Tenaillon M.I."/>
            <person name="Lira-Saade R."/>
            <person name="Eguiarte L.E."/>
        </authorList>
    </citation>
    <scope>NUCLEOTIDE SEQUENCE [LARGE SCALE GENOMIC DNA]</scope>
    <source>
        <strain evidence="2">JBR-2021</strain>
    </source>
</reference>
<accession>A0AAV6MPW5</accession>
<feature type="transmembrane region" description="Helical" evidence="1">
    <location>
        <begin position="16"/>
        <end position="39"/>
    </location>
</feature>
<dbReference type="Proteomes" id="UP000685013">
    <property type="component" value="Chromosome 12"/>
</dbReference>
<comment type="caution">
    <text evidence="2">The sequence shown here is derived from an EMBL/GenBank/DDBJ whole genome shotgun (WGS) entry which is preliminary data.</text>
</comment>
<keyword evidence="1" id="KW-0472">Membrane</keyword>
<evidence type="ECO:0000313" key="2">
    <source>
        <dbReference type="EMBL" id="KAG6585664.1"/>
    </source>
</evidence>
<keyword evidence="1" id="KW-0812">Transmembrane</keyword>
<proteinExistence type="predicted"/>
<dbReference type="AlphaFoldDB" id="A0AAV6MPW5"/>
<dbReference type="EMBL" id="JAGKQH010000012">
    <property type="protein sequence ID" value="KAG6585664.1"/>
    <property type="molecule type" value="Genomic_DNA"/>
</dbReference>